<dbReference type="SUPFAM" id="SSF161187">
    <property type="entry name" value="YfgJ-like"/>
    <property type="match status" value="1"/>
</dbReference>
<dbReference type="STRING" id="584708.Apau_0280"/>
<organism evidence="2 3">
    <name type="scientific">Aminomonas paucivorans DSM 12260</name>
    <dbReference type="NCBI Taxonomy" id="584708"/>
    <lineage>
        <taxon>Bacteria</taxon>
        <taxon>Thermotogati</taxon>
        <taxon>Synergistota</taxon>
        <taxon>Synergistia</taxon>
        <taxon>Synergistales</taxon>
        <taxon>Synergistaceae</taxon>
        <taxon>Aminomonas</taxon>
    </lineage>
</organism>
<dbReference type="AlphaFoldDB" id="E3CYI4"/>
<accession>E3CYI4</accession>
<proteinExistence type="predicted"/>
<reference evidence="2 3" key="1">
    <citation type="journal article" date="2010" name="Stand. Genomic Sci.">
        <title>Non-contiguous finished genome sequence of Aminomonas paucivorans type strain (GLU-3).</title>
        <authorList>
            <person name="Pitluck S."/>
            <person name="Yasawong M."/>
            <person name="Held B."/>
            <person name="Lapidus A."/>
            <person name="Nolan M."/>
            <person name="Copeland A."/>
            <person name="Lucas S."/>
            <person name="Del Rio T.G."/>
            <person name="Tice H."/>
            <person name="Cheng J.F."/>
            <person name="Chertkov O."/>
            <person name="Goodwin L."/>
            <person name="Tapia R."/>
            <person name="Han C."/>
            <person name="Liolios K."/>
            <person name="Ivanova N."/>
            <person name="Mavromatis K."/>
            <person name="Ovchinnikova G."/>
            <person name="Pati A."/>
            <person name="Chen A."/>
            <person name="Palaniappan K."/>
            <person name="Land M."/>
            <person name="Hauser L."/>
            <person name="Chang Y.J."/>
            <person name="Jeffries C.D."/>
            <person name="Pukall R."/>
            <person name="Spring S."/>
            <person name="Rohde M."/>
            <person name="Sikorski J."/>
            <person name="Goker M."/>
            <person name="Woyke T."/>
            <person name="Bristow J."/>
            <person name="Eisen J.A."/>
            <person name="Markowitz V."/>
            <person name="Hugenholtz P."/>
            <person name="Kyrpides N.C."/>
            <person name="Klenk H.P."/>
        </authorList>
    </citation>
    <scope>NUCLEOTIDE SEQUENCE [LARGE SCALE GENOMIC DNA]</scope>
    <source>
        <strain evidence="2 3">DSM 12260</strain>
    </source>
</reference>
<name>E3CYI4_9BACT</name>
<dbReference type="Pfam" id="PF12773">
    <property type="entry name" value="DZR"/>
    <property type="match status" value="1"/>
</dbReference>
<protein>
    <recommendedName>
        <fullName evidence="1">DZANK-type domain-containing protein</fullName>
    </recommendedName>
</protein>
<evidence type="ECO:0000313" key="3">
    <source>
        <dbReference type="Proteomes" id="UP000005096"/>
    </source>
</evidence>
<sequence>MAEKFSFARNSSDLSTDQGFQFEFVCDRCGTAVRSSFQTSALGMASGVLDAASSLLGGLFSSAADVGDRVRSAAWKRAHDAAFQEACREVQGEFVQCPRCQAWVCRSGCWNERKGLCKSCAPDLGVEMAAAQSSKAVEEVWAHAQMAEEDKHLSEEEWREGIRATCPSCGAALPRKVRFCPQCGGKISQARHCTQCGGKLDPADRFCPSCGAVAQTPEA</sequence>
<dbReference type="PaxDb" id="584708-Apau_0280"/>
<dbReference type="RefSeq" id="WP_006299861.1">
    <property type="nucleotide sequence ID" value="NZ_CM001022.1"/>
</dbReference>
<dbReference type="eggNOG" id="COG1040">
    <property type="taxonomic scope" value="Bacteria"/>
</dbReference>
<dbReference type="EMBL" id="CM001022">
    <property type="protein sequence ID" value="EFQ22715.1"/>
    <property type="molecule type" value="Genomic_DNA"/>
</dbReference>
<evidence type="ECO:0000259" key="1">
    <source>
        <dbReference type="Pfam" id="PF12773"/>
    </source>
</evidence>
<evidence type="ECO:0000313" key="2">
    <source>
        <dbReference type="EMBL" id="EFQ22715.1"/>
    </source>
</evidence>
<dbReference type="OrthoDB" id="9788304at2"/>
<dbReference type="Proteomes" id="UP000005096">
    <property type="component" value="Chromosome"/>
</dbReference>
<dbReference type="InterPro" id="IPR025874">
    <property type="entry name" value="DZR"/>
</dbReference>
<feature type="domain" description="DZANK-type" evidence="1">
    <location>
        <begin position="166"/>
        <end position="211"/>
    </location>
</feature>
<keyword evidence="3" id="KW-1185">Reference proteome</keyword>
<gene>
    <name evidence="2" type="ORF">Apau_0280</name>
</gene>
<dbReference type="HOGENOM" id="CLU_111077_0_0_0"/>